<dbReference type="Gene3D" id="2.60.40.1930">
    <property type="match status" value="1"/>
</dbReference>
<name>A0A7X8SKA4_9BACT</name>
<dbReference type="GO" id="GO:0004866">
    <property type="term" value="F:endopeptidase inhibitor activity"/>
    <property type="evidence" value="ECO:0007669"/>
    <property type="project" value="InterPro"/>
</dbReference>
<dbReference type="RefSeq" id="WP_168882490.1">
    <property type="nucleotide sequence ID" value="NZ_JABAIL010000003.1"/>
</dbReference>
<accession>A0A7X8SKA4</accession>
<comment type="caution">
    <text evidence="3">The sequence shown here is derived from an EMBL/GenBank/DDBJ whole genome shotgun (WGS) entry which is preliminary data.</text>
</comment>
<proteinExistence type="predicted"/>
<dbReference type="InterPro" id="IPR037066">
    <property type="entry name" value="Plug_dom_sf"/>
</dbReference>
<dbReference type="SUPFAM" id="SSF56935">
    <property type="entry name" value="Porins"/>
    <property type="match status" value="1"/>
</dbReference>
<evidence type="ECO:0000256" key="1">
    <source>
        <dbReference type="SAM" id="SignalP"/>
    </source>
</evidence>
<sequence length="839" mass="95496">MKKLAVTIVTLSALIWGFSSFQEVSSIEQLIEKINNKQKREAKETIYIHTDKPYYMAGETIWFKAYLRNYQSLKDNQVSKTIYVELLDETGEIVEKEMLYAKGQNVHGDFKLSTEMAAGEYRIRAYTNWMRNFGKEYLFEERVNVFQINPDERRKVTDSDVAVDESNNQMAMSEEQYDLQFFAESGHLLASIPSRIGFKLVNSAGKGQPFSATVFASENKEITKIQGNEKGMGSLFIAPFPNEKYYAVLDKDLGKVNPQKYYLPVVESQGVSLKLSTSNANKWMVQVIATDDHLKEGMYLLATQRGKVLYMWNCKGERPSLRFAFPTDGLNNGVVKFTLLDKDHQPILERNAFRYLEEKVALTSDKDKYKKREKVALSILLKDDQGNNVAADASMSIVDDHIVDMDRKKNTILSELLFSKEIKGNIEDPMFYFNNFDVAKIEALDNLMLTQGYEKVVWMDDLNDTIPPVFIPEFGASILGQTTSLWNKDKTRMSEITMAAIGSKQFIAEEVVTDENGKFAFTGMVFFDTTEFVFQAKKYNNKKKKTTENRNVDISLYGIDSPKGFPIITDENEDVKHNSLAAFEKEILEIEKINRAFDSKTIILDEIEIVDEKIEDEFDRAGKLHSSGSVRSRLVMDSLNYAAGMDVWSFLQTDPKTAQVLRRNSFGSNTGSSVTVDEEGNVTSFSGEESVPVILDGFEVDIDFLRSMQTSELSFIEVLDASEGSLYMSNAINGVIALYSRDGSDQPNYVVYGINSFKHPGFYVGKEFYSPKYDVPKEEHIKPDHRITLLWEPYVTIDSTGTANIEFYTDDKSTRYHVEVEGIDSNGEPFYSTYQFDNN</sequence>
<reference evidence="3 4" key="1">
    <citation type="submission" date="2020-04" db="EMBL/GenBank/DDBJ databases">
        <title>Flammeovirga sp. SR4, a novel species isolated from seawater.</title>
        <authorList>
            <person name="Wang X."/>
        </authorList>
    </citation>
    <scope>NUCLEOTIDE SEQUENCE [LARGE SCALE GENOMIC DNA]</scope>
    <source>
        <strain evidence="3 4">SR4</strain>
    </source>
</reference>
<feature type="domain" description="Macroglobulin" evidence="2">
    <location>
        <begin position="46"/>
        <end position="128"/>
    </location>
</feature>
<evidence type="ECO:0000259" key="2">
    <source>
        <dbReference type="Pfam" id="PF01835"/>
    </source>
</evidence>
<dbReference type="Gene3D" id="2.170.130.10">
    <property type="entry name" value="TonB-dependent receptor, plug domain"/>
    <property type="match status" value="1"/>
</dbReference>
<dbReference type="EMBL" id="JABAIL010000003">
    <property type="protein sequence ID" value="NLR91776.1"/>
    <property type="molecule type" value="Genomic_DNA"/>
</dbReference>
<dbReference type="AlphaFoldDB" id="A0A7X8SKA4"/>
<dbReference type="Pfam" id="PF01835">
    <property type="entry name" value="MG2"/>
    <property type="match status" value="1"/>
</dbReference>
<dbReference type="Proteomes" id="UP000585050">
    <property type="component" value="Unassembled WGS sequence"/>
</dbReference>
<dbReference type="InterPro" id="IPR002890">
    <property type="entry name" value="MG2"/>
</dbReference>
<gene>
    <name evidence="3" type="ORF">HGP29_11190</name>
</gene>
<protein>
    <recommendedName>
        <fullName evidence="2">Macroglobulin domain-containing protein</fullName>
    </recommendedName>
</protein>
<keyword evidence="1" id="KW-0732">Signal</keyword>
<keyword evidence="4" id="KW-1185">Reference proteome</keyword>
<feature type="signal peptide" evidence="1">
    <location>
        <begin position="1"/>
        <end position="21"/>
    </location>
</feature>
<organism evidence="3 4">
    <name type="scientific">Flammeovirga agarivorans</name>
    <dbReference type="NCBI Taxonomy" id="2726742"/>
    <lineage>
        <taxon>Bacteria</taxon>
        <taxon>Pseudomonadati</taxon>
        <taxon>Bacteroidota</taxon>
        <taxon>Cytophagia</taxon>
        <taxon>Cytophagales</taxon>
        <taxon>Flammeovirgaceae</taxon>
        <taxon>Flammeovirga</taxon>
    </lineage>
</organism>
<evidence type="ECO:0000313" key="3">
    <source>
        <dbReference type="EMBL" id="NLR91776.1"/>
    </source>
</evidence>
<evidence type="ECO:0000313" key="4">
    <source>
        <dbReference type="Proteomes" id="UP000585050"/>
    </source>
</evidence>
<feature type="chain" id="PRO_5030527246" description="Macroglobulin domain-containing protein" evidence="1">
    <location>
        <begin position="22"/>
        <end position="839"/>
    </location>
</feature>